<feature type="region of interest" description="Disordered" evidence="6">
    <location>
        <begin position="482"/>
        <end position="525"/>
    </location>
</feature>
<evidence type="ECO:0000256" key="2">
    <source>
        <dbReference type="ARBA" id="ARBA00022490"/>
    </source>
</evidence>
<dbReference type="Gene3D" id="1.20.5.340">
    <property type="match status" value="1"/>
</dbReference>
<dbReference type="CTD" id="22981"/>
<feature type="region of interest" description="Disordered" evidence="6">
    <location>
        <begin position="102"/>
        <end position="184"/>
    </location>
</feature>
<dbReference type="GeneID" id="103373495"/>
<feature type="domain" description="EF-hand" evidence="7">
    <location>
        <begin position="8"/>
        <end position="43"/>
    </location>
</feature>
<feature type="region of interest" description="Disordered" evidence="6">
    <location>
        <begin position="903"/>
        <end position="924"/>
    </location>
</feature>
<dbReference type="GO" id="GO:0005813">
    <property type="term" value="C:centrosome"/>
    <property type="evidence" value="ECO:0007669"/>
    <property type="project" value="UniProtKB-SubCell"/>
</dbReference>
<keyword evidence="4" id="KW-0206">Cytoskeleton</keyword>
<feature type="region of interest" description="Disordered" evidence="6">
    <location>
        <begin position="322"/>
        <end position="343"/>
    </location>
</feature>
<evidence type="ECO:0000256" key="4">
    <source>
        <dbReference type="ARBA" id="ARBA00023212"/>
    </source>
</evidence>
<comment type="subcellular location">
    <subcellularLocation>
        <location evidence="1">Cytoplasm</location>
        <location evidence="1">Cytoskeleton</location>
        <location evidence="1">Microtubule organizing center</location>
        <location evidence="1">Centrosome</location>
    </subcellularLocation>
</comment>
<dbReference type="PROSITE" id="PS50222">
    <property type="entry name" value="EF_HAND_2"/>
    <property type="match status" value="1"/>
</dbReference>
<feature type="compositionally biased region" description="Basic and acidic residues" evidence="6">
    <location>
        <begin position="161"/>
        <end position="171"/>
    </location>
</feature>
<sequence>MEEAEQSRYVTQLKAEFDSCDTTATGFLDRDELTELCSKLQLDAHLPLLLDTLLGGRSYSRVNFEEFKEGFVSVLSRSLDFSTSEDDSSYLEPAAPEEVKPKFVKGTKRYGRRSRPDSTPEAALTCDSEDSPPCRTEASDSSPIGVRRAKLRRATSLESVESLKSDEEAGSQKESIQTEGRQQEEVELGVGGGRHVLTAVCDHLGLQHLHTEDVDVLLRKLDADLEGRVSIREFKKVLCGSAPMSCSTPIRSADLQRAPHGTQTVLEERSARSASSSLLSATVGQKVLSRLDDGSGSTSPDQVIGLWTEEGIRNSRDILQVSVDQNQDRSEPGRTVTRTRDLEQDFRDRLTALRSQSEQESEALLQQADRERSAMQEELQLLRAQEAELQEELSSAKQENLRLDEELNSVKLQLNEAQSSVSKLQKDLDQLLNDKFGSLDPAGTGQSHEERFSEIVKEYELQCRELQDRNDELSSELELLKSQRKNRRSAGDDDTTLSWRQQHSDSDDSDMKRSSSPAIRKKLQPADKSALCSLDDVSGPAVSIQTELALEQLKQNHSQELQQLNIQLETQVNYYERSLDLMRQSMEVERKDISQAFKLEISELEEQKSEAEQQVKQLKEALDKLHAQIQHGGGWSSEQERRTQRERAELEQNFAREIGNLVQRLSAEKEQLEAELKLKTDQEVMLVRDEAQQQLAHMKLHHAESQRRLLHQLHRERQRLQEQRGFWENRLARSEEQRQEEVRNLKERLAEAEEAGRSAADLREQLEARLQESIGFLESHEVLNRRLAAEKSSVEEQLQQQLSELHVESKTCSRLSGAVAQHQAQLRAREQTVAFLRAELENLQEALRTKTESISRLSTELDSLRTDRARLIQDLKDQAMAVDNLQLQLDGVSKELDVRRSSEESLQEALRQEQTRTSQLRSNLDEEKEEVCRLSQENRSYIRLADQLSTQIVEMEEEISTLRDHLKELSQQLNDTADLVLDLRTQLNARTSKAAEQQKKTPESHSEVLQLRAQLEVRDAELDRVKDKLLQLQRALQDSQNQLEALQNSQNQTQQDFHEEKWRLTQQLLELEQLVLALEEASDPPAPLRTQLEEVRSENGALQERLSVLQQEVQNLEEDVAKKRRRLEEMEREHQRSREEEERLHKENSKYREEVLDLSSRNLQLSNDNAELSARLRGDQESVRMLRERLATVSKEQEDEEVTVRRLQDAAMQQEREKLQQQATWMQEKQLLQKEVSCCREKLSRQAETEAELSGATLRLQWLEEDKDKLLRDAEDRNNKVQQLQQHVVSLESEAELLRSQLQAVSQDRLDHAHEVGELQKKLQEAQSKVEELEGGVRRLLREEEELRQASVSLQQERHSLRAHNQELQNQVSQLQVQDLQVQNLSQEQQNLRSRLTEMEAARTQAEEQVVRADAALTVVQAQHLRQLQELQERAGGGRIEQLQELQEQLVEEQRRSQQLEETVKLQLQQSSSQISLKQDQHEKAMAALQQRVQDLEVKLKGVRLVLQEKVQQLKEQMARSSKAGVLLKELYVENGQLMKALQVTEQRQKQAEKKSSLLEEKIGALNQLLREIVPASLAT</sequence>
<feature type="compositionally biased region" description="Basic and acidic residues" evidence="6">
    <location>
        <begin position="326"/>
        <end position="343"/>
    </location>
</feature>
<proteinExistence type="predicted"/>
<dbReference type="PANTHER" id="PTHR18905:SF12">
    <property type="entry name" value="NINEIN-LIKE PROTEIN"/>
    <property type="match status" value="1"/>
</dbReference>
<reference evidence="9" key="1">
    <citation type="submission" date="2025-08" db="UniProtKB">
        <authorList>
            <consortium name="RefSeq"/>
        </authorList>
    </citation>
    <scope>IDENTIFICATION</scope>
</reference>
<dbReference type="GO" id="GO:0034454">
    <property type="term" value="P:microtubule anchoring at centrosome"/>
    <property type="evidence" value="ECO:0007669"/>
    <property type="project" value="TreeGrafter"/>
</dbReference>
<evidence type="ECO:0000256" key="1">
    <source>
        <dbReference type="ARBA" id="ARBA00004300"/>
    </source>
</evidence>
<feature type="region of interest" description="Disordered" evidence="6">
    <location>
        <begin position="352"/>
        <end position="371"/>
    </location>
</feature>
<feature type="region of interest" description="Disordered" evidence="6">
    <location>
        <begin position="1127"/>
        <end position="1148"/>
    </location>
</feature>
<organism evidence="8 9">
    <name type="scientific">Stegastes partitus</name>
    <name type="common">bicolor damselfish</name>
    <dbReference type="NCBI Taxonomy" id="144197"/>
    <lineage>
        <taxon>Eukaryota</taxon>
        <taxon>Metazoa</taxon>
        <taxon>Chordata</taxon>
        <taxon>Craniata</taxon>
        <taxon>Vertebrata</taxon>
        <taxon>Euteleostomi</taxon>
        <taxon>Actinopterygii</taxon>
        <taxon>Neopterygii</taxon>
        <taxon>Teleostei</taxon>
        <taxon>Neoteleostei</taxon>
        <taxon>Acanthomorphata</taxon>
        <taxon>Ovalentaria</taxon>
        <taxon>Pomacentridae</taxon>
        <taxon>Stegastes</taxon>
    </lineage>
</organism>
<evidence type="ECO:0000256" key="5">
    <source>
        <dbReference type="SAM" id="Coils"/>
    </source>
</evidence>
<keyword evidence="8" id="KW-1185">Reference proteome</keyword>
<dbReference type="RefSeq" id="XP_008301614.1">
    <property type="nucleotide sequence ID" value="XM_008303392.1"/>
</dbReference>
<dbReference type="Proteomes" id="UP000694891">
    <property type="component" value="Unplaced"/>
</dbReference>
<protein>
    <submittedName>
        <fullName evidence="9">Ninein-like protein</fullName>
    </submittedName>
</protein>
<feature type="compositionally biased region" description="Low complexity" evidence="6">
    <location>
        <begin position="352"/>
        <end position="367"/>
    </location>
</feature>
<dbReference type="InterPro" id="IPR002048">
    <property type="entry name" value="EF_hand_dom"/>
</dbReference>
<keyword evidence="5" id="KW-0175">Coiled coil</keyword>
<feature type="coiled-coil region" evidence="5">
    <location>
        <begin position="1260"/>
        <end position="1416"/>
    </location>
</feature>
<name>A0A9Y4U1T1_9TELE</name>
<evidence type="ECO:0000256" key="6">
    <source>
        <dbReference type="SAM" id="MobiDB-lite"/>
    </source>
</evidence>
<feature type="coiled-coil region" evidence="5">
    <location>
        <begin position="655"/>
        <end position="874"/>
    </location>
</feature>
<dbReference type="SUPFAM" id="SSF47473">
    <property type="entry name" value="EF-hand"/>
    <property type="match status" value="1"/>
</dbReference>
<feature type="coiled-coil region" evidence="5">
    <location>
        <begin position="1197"/>
        <end position="1224"/>
    </location>
</feature>
<accession>A0A9Y4U1T1</accession>
<dbReference type="GO" id="GO:0005509">
    <property type="term" value="F:calcium ion binding"/>
    <property type="evidence" value="ECO:0007669"/>
    <property type="project" value="InterPro"/>
</dbReference>
<dbReference type="InterPro" id="IPR011992">
    <property type="entry name" value="EF-hand-dom_pair"/>
</dbReference>
<evidence type="ECO:0000313" key="9">
    <source>
        <dbReference type="RefSeq" id="XP_008301614.1"/>
    </source>
</evidence>
<evidence type="ECO:0000313" key="8">
    <source>
        <dbReference type="Proteomes" id="UP000694891"/>
    </source>
</evidence>
<evidence type="ECO:0000259" key="7">
    <source>
        <dbReference type="PROSITE" id="PS50222"/>
    </source>
</evidence>
<feature type="coiled-coil region" evidence="5">
    <location>
        <begin position="594"/>
        <end position="628"/>
    </location>
</feature>
<gene>
    <name evidence="9" type="primary">ninl</name>
</gene>
<keyword evidence="3" id="KW-0597">Phosphoprotein</keyword>
<dbReference type="Gene3D" id="1.10.287.1490">
    <property type="match status" value="1"/>
</dbReference>
<feature type="compositionally biased region" description="Basic and acidic residues" evidence="6">
    <location>
        <begin position="502"/>
        <end position="513"/>
    </location>
</feature>
<evidence type="ECO:0000256" key="3">
    <source>
        <dbReference type="ARBA" id="ARBA00022553"/>
    </source>
</evidence>
<dbReference type="PANTHER" id="PTHR18905">
    <property type="entry name" value="NINEIN"/>
    <property type="match status" value="1"/>
</dbReference>
<feature type="compositionally biased region" description="Basic residues" evidence="6">
    <location>
        <begin position="102"/>
        <end position="113"/>
    </location>
</feature>
<feature type="coiled-coil region" evidence="5">
    <location>
        <begin position="1440"/>
        <end position="1562"/>
    </location>
</feature>
<keyword evidence="2" id="KW-0963">Cytoplasm</keyword>